<protein>
    <submittedName>
        <fullName evidence="3">Uncharacterized protein</fullName>
    </submittedName>
</protein>
<dbReference type="Proteomes" id="UP000182827">
    <property type="component" value="Unassembled WGS sequence"/>
</dbReference>
<proteinExistence type="predicted"/>
<feature type="transmembrane region" description="Helical" evidence="2">
    <location>
        <begin position="30"/>
        <end position="51"/>
    </location>
</feature>
<dbReference type="RefSeq" id="WP_074946464.1">
    <property type="nucleotide sequence ID" value="NZ_FOZU01000015.1"/>
</dbReference>
<keyword evidence="2" id="KW-0812">Transmembrane</keyword>
<evidence type="ECO:0000313" key="4">
    <source>
        <dbReference type="Proteomes" id="UP000182827"/>
    </source>
</evidence>
<accession>A0A1I6UB97</accession>
<evidence type="ECO:0000256" key="2">
    <source>
        <dbReference type="SAM" id="Phobius"/>
    </source>
</evidence>
<keyword evidence="2" id="KW-1133">Transmembrane helix</keyword>
<gene>
    <name evidence="3" type="ORF">SAMN05444586_101551</name>
</gene>
<evidence type="ECO:0000256" key="1">
    <source>
        <dbReference type="SAM" id="MobiDB-lite"/>
    </source>
</evidence>
<dbReference type="AlphaFoldDB" id="A0A1I6UB97"/>
<feature type="compositionally biased region" description="Polar residues" evidence="1">
    <location>
        <begin position="62"/>
        <end position="78"/>
    </location>
</feature>
<sequence>MNQTHSQSQTTPILHQEPTYEEMYGKTANIFANFCAFLLVVITVLALSYIYQRSSEKEIQLQEEQSLARQNQNAGVNR</sequence>
<evidence type="ECO:0000313" key="3">
    <source>
        <dbReference type="EMBL" id="SFS98557.1"/>
    </source>
</evidence>
<dbReference type="EMBL" id="FOZU01000015">
    <property type="protein sequence ID" value="SFS98557.1"/>
    <property type="molecule type" value="Genomic_DNA"/>
</dbReference>
<reference evidence="4" key="1">
    <citation type="submission" date="2016-10" db="EMBL/GenBank/DDBJ databases">
        <authorList>
            <person name="Varghese N."/>
            <person name="Submissions S."/>
        </authorList>
    </citation>
    <scope>NUCLEOTIDE SEQUENCE [LARGE SCALE GENOMIC DNA]</scope>
    <source>
        <strain evidence="4">ANC 5076</strain>
    </source>
</reference>
<keyword evidence="4" id="KW-1185">Reference proteome</keyword>
<keyword evidence="2" id="KW-0472">Membrane</keyword>
<feature type="region of interest" description="Disordered" evidence="1">
    <location>
        <begin position="58"/>
        <end position="78"/>
    </location>
</feature>
<name>A0A1I6UB97_9GAMM</name>
<organism evidence="3 4">
    <name type="scientific">Acinetobacter bohemicus</name>
    <dbReference type="NCBI Taxonomy" id="1435036"/>
    <lineage>
        <taxon>Bacteria</taxon>
        <taxon>Pseudomonadati</taxon>
        <taxon>Pseudomonadota</taxon>
        <taxon>Gammaproteobacteria</taxon>
        <taxon>Moraxellales</taxon>
        <taxon>Moraxellaceae</taxon>
        <taxon>Acinetobacter</taxon>
    </lineage>
</organism>